<dbReference type="EMBL" id="JAAIUW010000006">
    <property type="protein sequence ID" value="KAF7827088.1"/>
    <property type="molecule type" value="Genomic_DNA"/>
</dbReference>
<reference evidence="1" key="1">
    <citation type="submission" date="2020-09" db="EMBL/GenBank/DDBJ databases">
        <title>Genome-Enabled Discovery of Anthraquinone Biosynthesis in Senna tora.</title>
        <authorList>
            <person name="Kang S.-H."/>
            <person name="Pandey R.P."/>
            <person name="Lee C.-M."/>
            <person name="Sim J.-S."/>
            <person name="Jeong J.-T."/>
            <person name="Choi B.-S."/>
            <person name="Jung M."/>
            <person name="Ginzburg D."/>
            <person name="Zhao K."/>
            <person name="Won S.Y."/>
            <person name="Oh T.-J."/>
            <person name="Yu Y."/>
            <person name="Kim N.-H."/>
            <person name="Lee O.R."/>
            <person name="Lee T.-H."/>
            <person name="Bashyal P."/>
            <person name="Kim T.-S."/>
            <person name="Lee W.-H."/>
            <person name="Kawkins C."/>
            <person name="Kim C.-K."/>
            <person name="Kim J.S."/>
            <person name="Ahn B.O."/>
            <person name="Rhee S.Y."/>
            <person name="Sohng J.K."/>
        </authorList>
    </citation>
    <scope>NUCLEOTIDE SEQUENCE</scope>
    <source>
        <tissue evidence="1">Leaf</tissue>
    </source>
</reference>
<proteinExistence type="predicted"/>
<accession>A0A834WN57</accession>
<evidence type="ECO:0000313" key="2">
    <source>
        <dbReference type="Proteomes" id="UP000634136"/>
    </source>
</evidence>
<keyword evidence="2" id="KW-1185">Reference proteome</keyword>
<dbReference type="Proteomes" id="UP000634136">
    <property type="component" value="Unassembled WGS sequence"/>
</dbReference>
<name>A0A834WN57_9FABA</name>
<gene>
    <name evidence="1" type="ORF">G2W53_018252</name>
</gene>
<evidence type="ECO:0000313" key="1">
    <source>
        <dbReference type="EMBL" id="KAF7827088.1"/>
    </source>
</evidence>
<organism evidence="1 2">
    <name type="scientific">Senna tora</name>
    <dbReference type="NCBI Taxonomy" id="362788"/>
    <lineage>
        <taxon>Eukaryota</taxon>
        <taxon>Viridiplantae</taxon>
        <taxon>Streptophyta</taxon>
        <taxon>Embryophyta</taxon>
        <taxon>Tracheophyta</taxon>
        <taxon>Spermatophyta</taxon>
        <taxon>Magnoliopsida</taxon>
        <taxon>eudicotyledons</taxon>
        <taxon>Gunneridae</taxon>
        <taxon>Pentapetalae</taxon>
        <taxon>rosids</taxon>
        <taxon>fabids</taxon>
        <taxon>Fabales</taxon>
        <taxon>Fabaceae</taxon>
        <taxon>Caesalpinioideae</taxon>
        <taxon>Cassia clade</taxon>
        <taxon>Senna</taxon>
    </lineage>
</organism>
<protein>
    <submittedName>
        <fullName evidence="1">Uncharacterized protein</fullName>
    </submittedName>
</protein>
<dbReference type="AlphaFoldDB" id="A0A834WN57"/>
<sequence length="33" mass="3618">MASKGAYKALYLSSSLTRTPVPTLEDPRYSLNS</sequence>
<comment type="caution">
    <text evidence="1">The sequence shown here is derived from an EMBL/GenBank/DDBJ whole genome shotgun (WGS) entry which is preliminary data.</text>
</comment>